<proteinExistence type="predicted"/>
<keyword evidence="3" id="KW-0540">Nuclease</keyword>
<dbReference type="Gene3D" id="3.10.10.10">
    <property type="entry name" value="HIV Type 1 Reverse Transcriptase, subunit A, domain 1"/>
    <property type="match status" value="1"/>
</dbReference>
<dbReference type="GO" id="GO:0004519">
    <property type="term" value="F:endonuclease activity"/>
    <property type="evidence" value="ECO:0007669"/>
    <property type="project" value="UniProtKB-KW"/>
</dbReference>
<keyword evidence="4" id="KW-0255">Endonuclease</keyword>
<protein>
    <recommendedName>
        <fullName evidence="7">Reverse transcriptase domain-containing protein</fullName>
    </recommendedName>
</protein>
<evidence type="ECO:0000256" key="2">
    <source>
        <dbReference type="ARBA" id="ARBA00022695"/>
    </source>
</evidence>
<evidence type="ECO:0000313" key="6">
    <source>
        <dbReference type="Proteomes" id="UP001153709"/>
    </source>
</evidence>
<dbReference type="GO" id="GO:0071897">
    <property type="term" value="P:DNA biosynthetic process"/>
    <property type="evidence" value="ECO:0007669"/>
    <property type="project" value="UniProtKB-ARBA"/>
</dbReference>
<gene>
    <name evidence="5" type="ORF">DIABBA_LOCUS12011</name>
</gene>
<reference evidence="5" key="1">
    <citation type="submission" date="2022-01" db="EMBL/GenBank/DDBJ databases">
        <authorList>
            <person name="King R."/>
        </authorList>
    </citation>
    <scope>NUCLEOTIDE SEQUENCE</scope>
</reference>
<dbReference type="InterPro" id="IPR050951">
    <property type="entry name" value="Retrovirus_Pol_polyprotein"/>
</dbReference>
<accession>A0A9N9XGS9</accession>
<dbReference type="SUPFAM" id="SSF56672">
    <property type="entry name" value="DNA/RNA polymerases"/>
    <property type="match status" value="1"/>
</dbReference>
<keyword evidence="6" id="KW-1185">Reference proteome</keyword>
<evidence type="ECO:0008006" key="7">
    <source>
        <dbReference type="Google" id="ProtNLM"/>
    </source>
</evidence>
<dbReference type="InterPro" id="IPR021109">
    <property type="entry name" value="Peptidase_aspartic_dom_sf"/>
</dbReference>
<dbReference type="OrthoDB" id="7698341at2759"/>
<dbReference type="GO" id="GO:0016779">
    <property type="term" value="F:nucleotidyltransferase activity"/>
    <property type="evidence" value="ECO:0007669"/>
    <property type="project" value="UniProtKB-KW"/>
</dbReference>
<organism evidence="5 6">
    <name type="scientific">Diabrotica balteata</name>
    <name type="common">Banded cucumber beetle</name>
    <dbReference type="NCBI Taxonomy" id="107213"/>
    <lineage>
        <taxon>Eukaryota</taxon>
        <taxon>Metazoa</taxon>
        <taxon>Ecdysozoa</taxon>
        <taxon>Arthropoda</taxon>
        <taxon>Hexapoda</taxon>
        <taxon>Insecta</taxon>
        <taxon>Pterygota</taxon>
        <taxon>Neoptera</taxon>
        <taxon>Endopterygota</taxon>
        <taxon>Coleoptera</taxon>
        <taxon>Polyphaga</taxon>
        <taxon>Cucujiformia</taxon>
        <taxon>Chrysomeloidea</taxon>
        <taxon>Chrysomelidae</taxon>
        <taxon>Galerucinae</taxon>
        <taxon>Diabroticina</taxon>
        <taxon>Diabroticites</taxon>
        <taxon>Diabrotica</taxon>
    </lineage>
</organism>
<dbReference type="EMBL" id="OU898283">
    <property type="protein sequence ID" value="CAG9839223.1"/>
    <property type="molecule type" value="Genomic_DNA"/>
</dbReference>
<dbReference type="AlphaFoldDB" id="A0A9N9XGS9"/>
<keyword evidence="4" id="KW-0378">Hydrolase</keyword>
<keyword evidence="1" id="KW-0808">Transferase</keyword>
<name>A0A9N9XGS9_DIABA</name>
<dbReference type="InterPro" id="IPR043502">
    <property type="entry name" value="DNA/RNA_pol_sf"/>
</dbReference>
<dbReference type="Gene3D" id="2.40.70.10">
    <property type="entry name" value="Acid Proteases"/>
    <property type="match status" value="1"/>
</dbReference>
<evidence type="ECO:0000256" key="3">
    <source>
        <dbReference type="ARBA" id="ARBA00022722"/>
    </source>
</evidence>
<sequence>MQGFVVKDLCVDILMGNDELEKKKVKIDFEEKVVTLEGQIIKFMQKDEVEEDIRVDRILLKESNDVYEEEIYFDDREMSQKNVKNNCSEYLRNGNFKQMDAYEVECVKLEARNNDCKIKNNFICKEEDIIKVLSCHEEYKSIVVSILQQHKGLVNKENRIAQNYIHSIKVKEEKDFKTKSYPIPYKYREEVNRTINNMLEDGIIEKADTRFINPIVVVRKRSGEIRLCLDAMNINKITEKQFEAPMSIDGILGRITGMSFFTKIDSQHSFWLIPLERKSRQYTGFQIDGVVYQFKVVPFGL</sequence>
<keyword evidence="2" id="KW-0548">Nucleotidyltransferase</keyword>
<dbReference type="PANTHER" id="PTHR37984">
    <property type="entry name" value="PROTEIN CBG26694"/>
    <property type="match status" value="1"/>
</dbReference>
<evidence type="ECO:0000313" key="5">
    <source>
        <dbReference type="EMBL" id="CAG9839223.1"/>
    </source>
</evidence>
<dbReference type="PANTHER" id="PTHR37984:SF5">
    <property type="entry name" value="PROTEIN NYNRIN-LIKE"/>
    <property type="match status" value="1"/>
</dbReference>
<evidence type="ECO:0000256" key="1">
    <source>
        <dbReference type="ARBA" id="ARBA00022679"/>
    </source>
</evidence>
<evidence type="ECO:0000256" key="4">
    <source>
        <dbReference type="ARBA" id="ARBA00022759"/>
    </source>
</evidence>
<dbReference type="Proteomes" id="UP001153709">
    <property type="component" value="Chromosome 8"/>
</dbReference>